<proteinExistence type="predicted"/>
<organism evidence="1 2">
    <name type="scientific">Actinophytocola xinjiangensis</name>
    <dbReference type="NCBI Taxonomy" id="485602"/>
    <lineage>
        <taxon>Bacteria</taxon>
        <taxon>Bacillati</taxon>
        <taxon>Actinomycetota</taxon>
        <taxon>Actinomycetes</taxon>
        <taxon>Pseudonocardiales</taxon>
        <taxon>Pseudonocardiaceae</taxon>
    </lineage>
</organism>
<dbReference type="OrthoDB" id="3699100at2"/>
<name>A0A7Z0WF60_9PSEU</name>
<evidence type="ECO:0000313" key="1">
    <source>
        <dbReference type="EMBL" id="OLF05870.1"/>
    </source>
</evidence>
<evidence type="ECO:0000313" key="2">
    <source>
        <dbReference type="Proteomes" id="UP000185696"/>
    </source>
</evidence>
<comment type="caution">
    <text evidence="1">The sequence shown here is derived from an EMBL/GenBank/DDBJ whole genome shotgun (WGS) entry which is preliminary data.</text>
</comment>
<gene>
    <name evidence="1" type="ORF">BLA60_34380</name>
</gene>
<reference evidence="1 2" key="1">
    <citation type="submission" date="2016-12" db="EMBL/GenBank/DDBJ databases">
        <title>The draft genome sequence of Actinophytocola xinjiangensis.</title>
        <authorList>
            <person name="Wang W."/>
            <person name="Yuan L."/>
        </authorList>
    </citation>
    <scope>NUCLEOTIDE SEQUENCE [LARGE SCALE GENOMIC DNA]</scope>
    <source>
        <strain evidence="1 2">CGMCC 4.4663</strain>
    </source>
</reference>
<dbReference type="RefSeq" id="WP_075137230.1">
    <property type="nucleotide sequence ID" value="NZ_MSIF01000025.1"/>
</dbReference>
<sequence>MTAIPFALVSAEDRDRVVAYGLDIELASGRDVVTFRRDGDGRSTVTVHRSVEDAVRRYQGLTPVELEWET</sequence>
<dbReference type="Proteomes" id="UP000185696">
    <property type="component" value="Unassembled WGS sequence"/>
</dbReference>
<dbReference type="EMBL" id="MSIF01000025">
    <property type="protein sequence ID" value="OLF05870.1"/>
    <property type="molecule type" value="Genomic_DNA"/>
</dbReference>
<accession>A0A7Z0WF60</accession>
<dbReference type="AlphaFoldDB" id="A0A7Z0WF60"/>
<keyword evidence="2" id="KW-1185">Reference proteome</keyword>
<protein>
    <submittedName>
        <fullName evidence="1">Uncharacterized protein</fullName>
    </submittedName>
</protein>